<dbReference type="Gene3D" id="1.10.1740.10">
    <property type="match status" value="1"/>
</dbReference>
<dbReference type="NCBIfam" id="TIGR02937">
    <property type="entry name" value="sigma70-ECF"/>
    <property type="match status" value="1"/>
</dbReference>
<keyword evidence="4" id="KW-0804">Transcription</keyword>
<evidence type="ECO:0000256" key="1">
    <source>
        <dbReference type="ARBA" id="ARBA00010641"/>
    </source>
</evidence>
<comment type="similarity">
    <text evidence="1">Belongs to the sigma-70 factor family. ECF subfamily.</text>
</comment>
<evidence type="ECO:0000256" key="2">
    <source>
        <dbReference type="ARBA" id="ARBA00023015"/>
    </source>
</evidence>
<sequence length="177" mass="21022">MNLIKEVKRARKGNKASFEALIREYKTTMYRVSKTILKQDEDCADALQEAILKAFHSIHTLKEPKYFKTWLIRIVMNECYAIIRKQKKIVSLDKVHEEAFVERGFDRIEVKELLSHLTEEDALVLQLFYIKDFTIRDMAHVMEVPENTIKTKLRRAKKRARVQVREEETSWKSGNTY</sequence>
<dbReference type="EMBL" id="CP126446">
    <property type="protein sequence ID" value="WIF99716.1"/>
    <property type="molecule type" value="Genomic_DNA"/>
</dbReference>
<dbReference type="RefSeq" id="WP_231416087.1">
    <property type="nucleotide sequence ID" value="NZ_CP126446.1"/>
</dbReference>
<dbReference type="InterPro" id="IPR013324">
    <property type="entry name" value="RNA_pol_sigma_r3/r4-like"/>
</dbReference>
<gene>
    <name evidence="7" type="ORF">QNI29_08695</name>
</gene>
<dbReference type="InterPro" id="IPR014284">
    <property type="entry name" value="RNA_pol_sigma-70_dom"/>
</dbReference>
<dbReference type="InterPro" id="IPR039425">
    <property type="entry name" value="RNA_pol_sigma-70-like"/>
</dbReference>
<name>A0ABY8V790_9BACI</name>
<reference evidence="7 8" key="1">
    <citation type="submission" date="2023-05" db="EMBL/GenBank/DDBJ databases">
        <title>Comparative genomics reveals the evidence of polycyclic aromatic hydrocarbons degradation in moderately halophilic genus Pontibacillus.</title>
        <authorList>
            <person name="Yang H."/>
            <person name="Qian Z."/>
        </authorList>
    </citation>
    <scope>NUCLEOTIDE SEQUENCE [LARGE SCALE GENOMIC DNA]</scope>
    <source>
        <strain evidence="8">HN14</strain>
    </source>
</reference>
<evidence type="ECO:0000313" key="8">
    <source>
        <dbReference type="Proteomes" id="UP001236652"/>
    </source>
</evidence>
<keyword evidence="3" id="KW-0731">Sigma factor</keyword>
<evidence type="ECO:0000256" key="3">
    <source>
        <dbReference type="ARBA" id="ARBA00023082"/>
    </source>
</evidence>
<dbReference type="InterPro" id="IPR013325">
    <property type="entry name" value="RNA_pol_sigma_r2"/>
</dbReference>
<proteinExistence type="inferred from homology"/>
<dbReference type="Pfam" id="PF04542">
    <property type="entry name" value="Sigma70_r2"/>
    <property type="match status" value="1"/>
</dbReference>
<dbReference type="SUPFAM" id="SSF88946">
    <property type="entry name" value="Sigma2 domain of RNA polymerase sigma factors"/>
    <property type="match status" value="1"/>
</dbReference>
<dbReference type="PANTHER" id="PTHR43133">
    <property type="entry name" value="RNA POLYMERASE ECF-TYPE SIGMA FACTO"/>
    <property type="match status" value="1"/>
</dbReference>
<feature type="domain" description="RNA polymerase sigma factor 70 region 4 type 2" evidence="6">
    <location>
        <begin position="109"/>
        <end position="159"/>
    </location>
</feature>
<dbReference type="InterPro" id="IPR036388">
    <property type="entry name" value="WH-like_DNA-bd_sf"/>
</dbReference>
<feature type="domain" description="RNA polymerase sigma-70 region 2" evidence="5">
    <location>
        <begin position="21"/>
        <end position="88"/>
    </location>
</feature>
<dbReference type="SUPFAM" id="SSF88659">
    <property type="entry name" value="Sigma3 and sigma4 domains of RNA polymerase sigma factors"/>
    <property type="match status" value="1"/>
</dbReference>
<dbReference type="Proteomes" id="UP001236652">
    <property type="component" value="Chromosome"/>
</dbReference>
<dbReference type="InterPro" id="IPR013249">
    <property type="entry name" value="RNA_pol_sigma70_r4_t2"/>
</dbReference>
<dbReference type="Gene3D" id="1.10.10.10">
    <property type="entry name" value="Winged helix-like DNA-binding domain superfamily/Winged helix DNA-binding domain"/>
    <property type="match status" value="1"/>
</dbReference>
<evidence type="ECO:0000313" key="7">
    <source>
        <dbReference type="EMBL" id="WIF99716.1"/>
    </source>
</evidence>
<evidence type="ECO:0000259" key="5">
    <source>
        <dbReference type="Pfam" id="PF04542"/>
    </source>
</evidence>
<keyword evidence="8" id="KW-1185">Reference proteome</keyword>
<dbReference type="PANTHER" id="PTHR43133:SF51">
    <property type="entry name" value="RNA POLYMERASE SIGMA FACTOR"/>
    <property type="match status" value="1"/>
</dbReference>
<protein>
    <submittedName>
        <fullName evidence="7">Sigma-70 family RNA polymerase sigma factor</fullName>
    </submittedName>
</protein>
<evidence type="ECO:0000259" key="6">
    <source>
        <dbReference type="Pfam" id="PF08281"/>
    </source>
</evidence>
<accession>A0ABY8V790</accession>
<dbReference type="InterPro" id="IPR007627">
    <property type="entry name" value="RNA_pol_sigma70_r2"/>
</dbReference>
<dbReference type="Pfam" id="PF08281">
    <property type="entry name" value="Sigma70_r4_2"/>
    <property type="match status" value="1"/>
</dbReference>
<evidence type="ECO:0000256" key="4">
    <source>
        <dbReference type="ARBA" id="ARBA00023163"/>
    </source>
</evidence>
<keyword evidence="2" id="KW-0805">Transcription regulation</keyword>
<organism evidence="7 8">
    <name type="scientific">Pontibacillus chungwhensis</name>
    <dbReference type="NCBI Taxonomy" id="265426"/>
    <lineage>
        <taxon>Bacteria</taxon>
        <taxon>Bacillati</taxon>
        <taxon>Bacillota</taxon>
        <taxon>Bacilli</taxon>
        <taxon>Bacillales</taxon>
        <taxon>Bacillaceae</taxon>
        <taxon>Pontibacillus</taxon>
    </lineage>
</organism>